<evidence type="ECO:0000313" key="4">
    <source>
        <dbReference type="EMBL" id="MFH0250582.1"/>
    </source>
</evidence>
<dbReference type="Pfam" id="PF00326">
    <property type="entry name" value="Peptidase_S9"/>
    <property type="match status" value="1"/>
</dbReference>
<dbReference type="InterPro" id="IPR050278">
    <property type="entry name" value="Serine_Prot_S9B/DPPIV"/>
</dbReference>
<protein>
    <submittedName>
        <fullName evidence="4">Prolyl oligopeptidase family serine peptidase</fullName>
    </submittedName>
</protein>
<sequence length="715" mass="75638">MPSTHAAPDGAPPHGQALFPEQLARTRRFSLGVPRHPAVSPDGARVLFVRTGGGDDPVGRLWLWEGGGERLLAAPHGADGGTRPVPPEERARRERARERSTGVVAYAADRELRRAVYALGGALWAVDTGGDAPFPVPAAGPVVDPRPSPDGELVAYVTGGALHVTGFGGGFGGDRCLAAPEGPSVTYGLTDHVSAESMGRLRGHWWAPDGRALLAARVDTSPVRRRWVCDPARPELPPRPMAYPAAGTPNAEVSLHLLALDGGRAEVVWDRAAFEYVVAADWDAHGPLVTVQSRDQRVLRVLAVDPATGATRVLHEQRDRHWVELVPGAPCRTASGLLARAEESAGTRRLRVGDALTPEGLQVTGVLGADGDEVLFTGCEDPLEEHVWAMGPGAGCRRVSDGPGVHSAAAAGGTVVLDSLTPDGHTVTVLRGGRTVGRIASLAEEPVVTPRPLFPVHGARRLRSALFLPSGYDPGAPGARPLPVLLSPYAGPGMRLVVRARTWWACVAQWFAEQGFAVLVTDGRGTPGRGPAWEKEIRGDQLTPVLEDQIDALRAAVAERPYLDTGRVAIRGWSFGGTLAAAAVLRHPEVFHAGVAGAAPTDQRMYDTHWKERYLGHPEREPENYERSSLLRDAHRLRRPLLLVHGTCDDNVAFAHTLRLSAALLAAGREHTVLPLSGAGHTGGDGTAAGRLLGFELGFLRDALGLGTGNGTGAG</sequence>
<dbReference type="InterPro" id="IPR029058">
    <property type="entry name" value="AB_hydrolase_fold"/>
</dbReference>
<keyword evidence="5" id="KW-1185">Reference proteome</keyword>
<feature type="compositionally biased region" description="Basic and acidic residues" evidence="1">
    <location>
        <begin position="86"/>
        <end position="97"/>
    </location>
</feature>
<feature type="domain" description="Dipeptidylpeptidase IV N-terminal" evidence="3">
    <location>
        <begin position="124"/>
        <end position="390"/>
    </location>
</feature>
<dbReference type="InterPro" id="IPR002469">
    <property type="entry name" value="Peptidase_S9B_N"/>
</dbReference>
<gene>
    <name evidence="4" type="ORF">ACG5V6_20495</name>
</gene>
<feature type="region of interest" description="Disordered" evidence="1">
    <location>
        <begin position="73"/>
        <end position="97"/>
    </location>
</feature>
<evidence type="ECO:0000256" key="1">
    <source>
        <dbReference type="SAM" id="MobiDB-lite"/>
    </source>
</evidence>
<dbReference type="Gene3D" id="2.140.10.30">
    <property type="entry name" value="Dipeptidylpeptidase IV, N-terminal domain"/>
    <property type="match status" value="1"/>
</dbReference>
<evidence type="ECO:0000259" key="2">
    <source>
        <dbReference type="Pfam" id="PF00326"/>
    </source>
</evidence>
<name>A0ABW7HXE6_9ACTN</name>
<dbReference type="EMBL" id="JBIHMK010000088">
    <property type="protein sequence ID" value="MFH0250582.1"/>
    <property type="molecule type" value="Genomic_DNA"/>
</dbReference>
<dbReference type="Pfam" id="PF00930">
    <property type="entry name" value="DPPIV_N"/>
    <property type="match status" value="1"/>
</dbReference>
<reference evidence="4 5" key="1">
    <citation type="submission" date="2024-10" db="EMBL/GenBank/DDBJ databases">
        <authorList>
            <person name="Cho J.-C."/>
        </authorList>
    </citation>
    <scope>NUCLEOTIDE SEQUENCE [LARGE SCALE GENOMIC DNA]</scope>
    <source>
        <strain evidence="4 5">KCTC29696</strain>
    </source>
</reference>
<dbReference type="SUPFAM" id="SSF53474">
    <property type="entry name" value="alpha/beta-Hydrolases"/>
    <property type="match status" value="1"/>
</dbReference>
<dbReference type="Proteomes" id="UP001607069">
    <property type="component" value="Unassembled WGS sequence"/>
</dbReference>
<dbReference type="PANTHER" id="PTHR11731">
    <property type="entry name" value="PROTEASE FAMILY S9B,C DIPEPTIDYL-PEPTIDASE IV-RELATED"/>
    <property type="match status" value="1"/>
</dbReference>
<proteinExistence type="predicted"/>
<dbReference type="SUPFAM" id="SSF82171">
    <property type="entry name" value="DPP6 N-terminal domain-like"/>
    <property type="match status" value="1"/>
</dbReference>
<evidence type="ECO:0000313" key="5">
    <source>
        <dbReference type="Proteomes" id="UP001607069"/>
    </source>
</evidence>
<organism evidence="4 5">
    <name type="scientific">Streptomyces chitinivorans</name>
    <dbReference type="NCBI Taxonomy" id="1257027"/>
    <lineage>
        <taxon>Bacteria</taxon>
        <taxon>Bacillati</taxon>
        <taxon>Actinomycetota</taxon>
        <taxon>Actinomycetes</taxon>
        <taxon>Kitasatosporales</taxon>
        <taxon>Streptomycetaceae</taxon>
        <taxon>Streptomyces</taxon>
    </lineage>
</organism>
<dbReference type="RefSeq" id="WP_279950378.1">
    <property type="nucleotide sequence ID" value="NZ_BAABEN010000032.1"/>
</dbReference>
<dbReference type="Gene3D" id="3.40.50.1820">
    <property type="entry name" value="alpha/beta hydrolase"/>
    <property type="match status" value="1"/>
</dbReference>
<comment type="caution">
    <text evidence="4">The sequence shown here is derived from an EMBL/GenBank/DDBJ whole genome shotgun (WGS) entry which is preliminary data.</text>
</comment>
<dbReference type="InterPro" id="IPR001375">
    <property type="entry name" value="Peptidase_S9_cat"/>
</dbReference>
<evidence type="ECO:0000259" key="3">
    <source>
        <dbReference type="Pfam" id="PF00930"/>
    </source>
</evidence>
<feature type="domain" description="Peptidase S9 prolyl oligopeptidase catalytic" evidence="2">
    <location>
        <begin position="508"/>
        <end position="705"/>
    </location>
</feature>
<dbReference type="PANTHER" id="PTHR11731:SF193">
    <property type="entry name" value="DIPEPTIDYL PEPTIDASE 9"/>
    <property type="match status" value="1"/>
</dbReference>
<accession>A0ABW7HXE6</accession>